<evidence type="ECO:0000256" key="4">
    <source>
        <dbReference type="RuleBase" id="RU003704"/>
    </source>
</evidence>
<dbReference type="PANTHER" id="PTHR10584:SF166">
    <property type="entry name" value="RIBOKINASE"/>
    <property type="match status" value="1"/>
</dbReference>
<reference evidence="7" key="1">
    <citation type="submission" date="2017-09" db="EMBL/GenBank/DDBJ databases">
        <title>Depth-based differentiation of microbial function through sediment-hosted aquifers and enrichment of novel symbionts in the deep terrestrial subsurface.</title>
        <authorList>
            <person name="Probst A.J."/>
            <person name="Ladd B."/>
            <person name="Jarett J.K."/>
            <person name="Geller-Mcgrath D.E."/>
            <person name="Sieber C.M.K."/>
            <person name="Emerson J.B."/>
            <person name="Anantharaman K."/>
            <person name="Thomas B.C."/>
            <person name="Malmstrom R."/>
            <person name="Stieglmeier M."/>
            <person name="Klingl A."/>
            <person name="Woyke T."/>
            <person name="Ryan C.M."/>
            <person name="Banfield J.F."/>
        </authorList>
    </citation>
    <scope>NUCLEOTIDE SEQUENCE [LARGE SCALE GENOMIC DNA]</scope>
</reference>
<accession>A0A2M7TWX3</accession>
<protein>
    <recommendedName>
        <fullName evidence="5">Carbohydrate kinase PfkB domain-containing protein</fullName>
    </recommendedName>
</protein>
<dbReference type="Gene3D" id="3.40.1190.20">
    <property type="match status" value="1"/>
</dbReference>
<dbReference type="InterPro" id="IPR002173">
    <property type="entry name" value="Carboh/pur_kinase_PfkB_CS"/>
</dbReference>
<dbReference type="AlphaFoldDB" id="A0A2M7TWX3"/>
<evidence type="ECO:0000313" key="7">
    <source>
        <dbReference type="Proteomes" id="UP000228503"/>
    </source>
</evidence>
<proteinExistence type="inferred from homology"/>
<evidence type="ECO:0000256" key="1">
    <source>
        <dbReference type="ARBA" id="ARBA00010688"/>
    </source>
</evidence>
<dbReference type="Proteomes" id="UP000228503">
    <property type="component" value="Unassembled WGS sequence"/>
</dbReference>
<dbReference type="GO" id="GO:0006796">
    <property type="term" value="P:phosphate-containing compound metabolic process"/>
    <property type="evidence" value="ECO:0007669"/>
    <property type="project" value="UniProtKB-ARBA"/>
</dbReference>
<comment type="caution">
    <text evidence="6">The sequence shown here is derived from an EMBL/GenBank/DDBJ whole genome shotgun (WGS) entry which is preliminary data.</text>
</comment>
<name>A0A2M7TWX3_9BACT</name>
<gene>
    <name evidence="6" type="ORF">COY16_04820</name>
</gene>
<sequence>MLDLICLGSVSIDLYYKGTSLTEGEGRFELAIGGKYYVDHFYEGLGGGGANVAIGVSKAGLRSGLIAKIGDNPFKSLICKKLDDARITHKEYCDIEDEYTNISSILLNANGEKTIINYRTPHETIMKCADDYKKIDKTKAIYMANLSKVSLTERIEILSYAQSVGKKVFANLNVTDCRRPIHEVMQFVEHVDALIINGYEYADIVKMPYSSIDFNENIIDKFVPFTKDHLLVITDGKKGSYAYHRSKVYHQEAIKVSKVLDTTGAGDAYTAGFIAEYIQSQKIETAMNSGAKYAVTILSKLGAN</sequence>
<dbReference type="InterPro" id="IPR002139">
    <property type="entry name" value="Ribo/fructo_kinase"/>
</dbReference>
<evidence type="ECO:0000256" key="3">
    <source>
        <dbReference type="ARBA" id="ARBA00022777"/>
    </source>
</evidence>
<keyword evidence="3 4" id="KW-0418">Kinase</keyword>
<evidence type="ECO:0000313" key="6">
    <source>
        <dbReference type="EMBL" id="PIZ62273.1"/>
    </source>
</evidence>
<evidence type="ECO:0000259" key="5">
    <source>
        <dbReference type="Pfam" id="PF00294"/>
    </source>
</evidence>
<evidence type="ECO:0000256" key="2">
    <source>
        <dbReference type="ARBA" id="ARBA00022679"/>
    </source>
</evidence>
<dbReference type="Pfam" id="PF00294">
    <property type="entry name" value="PfkB"/>
    <property type="match status" value="1"/>
</dbReference>
<dbReference type="EMBL" id="PFOB01000061">
    <property type="protein sequence ID" value="PIZ62273.1"/>
    <property type="molecule type" value="Genomic_DNA"/>
</dbReference>
<dbReference type="InterPro" id="IPR029056">
    <property type="entry name" value="Ribokinase-like"/>
</dbReference>
<dbReference type="PANTHER" id="PTHR10584">
    <property type="entry name" value="SUGAR KINASE"/>
    <property type="match status" value="1"/>
</dbReference>
<organism evidence="6 7">
    <name type="scientific">Candidatus Roizmanbacteria bacterium CG_4_10_14_0_2_um_filter_39_13</name>
    <dbReference type="NCBI Taxonomy" id="1974825"/>
    <lineage>
        <taxon>Bacteria</taxon>
        <taxon>Candidatus Roizmaniibacteriota</taxon>
    </lineage>
</organism>
<dbReference type="InterPro" id="IPR011611">
    <property type="entry name" value="PfkB_dom"/>
</dbReference>
<comment type="similarity">
    <text evidence="1 4">Belongs to the carbohydrate kinase PfkB family.</text>
</comment>
<feature type="domain" description="Carbohydrate kinase PfkB" evidence="5">
    <location>
        <begin position="2"/>
        <end position="303"/>
    </location>
</feature>
<dbReference type="PROSITE" id="PS00584">
    <property type="entry name" value="PFKB_KINASES_2"/>
    <property type="match status" value="1"/>
</dbReference>
<dbReference type="PRINTS" id="PR00990">
    <property type="entry name" value="RIBOKINASE"/>
</dbReference>
<dbReference type="GO" id="GO:0016301">
    <property type="term" value="F:kinase activity"/>
    <property type="evidence" value="ECO:0007669"/>
    <property type="project" value="UniProtKB-KW"/>
</dbReference>
<keyword evidence="2 4" id="KW-0808">Transferase</keyword>
<dbReference type="SUPFAM" id="SSF53613">
    <property type="entry name" value="Ribokinase-like"/>
    <property type="match status" value="1"/>
</dbReference>